<evidence type="ECO:0000256" key="5">
    <source>
        <dbReference type="ARBA" id="ARBA00023154"/>
    </source>
</evidence>
<dbReference type="SMART" id="SM01003">
    <property type="entry name" value="AlaDh_PNT_N"/>
    <property type="match status" value="1"/>
</dbReference>
<keyword evidence="6" id="KW-0511">Multifunctional enzyme</keyword>
<dbReference type="Proteomes" id="UP000007148">
    <property type="component" value="Unassembled WGS sequence"/>
</dbReference>
<dbReference type="SUPFAM" id="SSF55347">
    <property type="entry name" value="Glyceraldehyde-3-phosphate dehydrogenase-like, C-terminal domain"/>
    <property type="match status" value="1"/>
</dbReference>
<evidence type="ECO:0000259" key="10">
    <source>
        <dbReference type="SMART" id="SM01003"/>
    </source>
</evidence>
<dbReference type="GO" id="GO:0005737">
    <property type="term" value="C:cytoplasm"/>
    <property type="evidence" value="ECO:0007669"/>
    <property type="project" value="TreeGrafter"/>
</dbReference>
<feature type="compositionally biased region" description="Low complexity" evidence="8">
    <location>
        <begin position="1"/>
        <end position="10"/>
    </location>
</feature>
<dbReference type="GO" id="GO:0019878">
    <property type="term" value="P:lysine biosynthetic process via aminoadipic acid"/>
    <property type="evidence" value="ECO:0007669"/>
    <property type="project" value="TreeGrafter"/>
</dbReference>
<dbReference type="InterPro" id="IPR005097">
    <property type="entry name" value="Sacchrp_dh_NADP-bd"/>
</dbReference>
<dbReference type="eggNOG" id="KOG0172">
    <property type="taxonomic scope" value="Eukaryota"/>
</dbReference>
<evidence type="ECO:0000256" key="8">
    <source>
        <dbReference type="SAM" id="MobiDB-lite"/>
    </source>
</evidence>
<feature type="domain" description="Alanine dehydrogenase/pyridine nucleotide transhydrogenase NAD(H)-binding" evidence="9">
    <location>
        <begin position="220"/>
        <end position="405"/>
    </location>
</feature>
<dbReference type="PANTHER" id="PTHR11133:SF22">
    <property type="entry name" value="ALPHA-AMINOADIPIC SEMIALDEHYDE SYNTHASE, MITOCHONDRIAL"/>
    <property type="match status" value="1"/>
</dbReference>
<dbReference type="OrthoDB" id="10059875at2759"/>
<comment type="caution">
    <text evidence="11">The sequence shown here is derived from an EMBL/GenBank/DDBJ whole genome shotgun (WGS) entry which is preliminary data.</text>
</comment>
<dbReference type="AlphaFoldDB" id="G4TAE0"/>
<organism evidence="11 12">
    <name type="scientific">Serendipita indica (strain DSM 11827)</name>
    <name type="common">Root endophyte fungus</name>
    <name type="synonym">Piriformospora indica</name>
    <dbReference type="NCBI Taxonomy" id="1109443"/>
    <lineage>
        <taxon>Eukaryota</taxon>
        <taxon>Fungi</taxon>
        <taxon>Dikarya</taxon>
        <taxon>Basidiomycota</taxon>
        <taxon>Agaricomycotina</taxon>
        <taxon>Agaricomycetes</taxon>
        <taxon>Sebacinales</taxon>
        <taxon>Serendipitaceae</taxon>
        <taxon>Serendipita</taxon>
    </lineage>
</organism>
<dbReference type="InterPro" id="IPR036291">
    <property type="entry name" value="NAD(P)-bd_dom_sf"/>
</dbReference>
<dbReference type="SUPFAM" id="SSF52283">
    <property type="entry name" value="Formate/glycerate dehydrogenase catalytic domain-like"/>
    <property type="match status" value="1"/>
</dbReference>
<evidence type="ECO:0000256" key="2">
    <source>
        <dbReference type="ARBA" id="ARBA00004720"/>
    </source>
</evidence>
<dbReference type="GO" id="GO:0004753">
    <property type="term" value="F:saccharopine dehydrogenase activity"/>
    <property type="evidence" value="ECO:0007669"/>
    <property type="project" value="TreeGrafter"/>
</dbReference>
<dbReference type="InParanoid" id="G4TAE0"/>
<dbReference type="InterPro" id="IPR007698">
    <property type="entry name" value="AlaDH/PNT_NAD(H)-bd"/>
</dbReference>
<dbReference type="HOGENOM" id="CLU_005231_0_0_1"/>
<evidence type="ECO:0000256" key="4">
    <source>
        <dbReference type="ARBA" id="ARBA00023002"/>
    </source>
</evidence>
<evidence type="ECO:0000256" key="7">
    <source>
        <dbReference type="ARBA" id="ARBA00025744"/>
    </source>
</evidence>
<feature type="compositionally biased region" description="Basic residues" evidence="8">
    <location>
        <begin position="11"/>
        <end position="23"/>
    </location>
</feature>
<comment type="similarity">
    <text evidence="7">In the C-terminal section; belongs to the saccharopine dehydrogenase family.</text>
</comment>
<keyword evidence="12" id="KW-1185">Reference proteome</keyword>
<evidence type="ECO:0000256" key="1">
    <source>
        <dbReference type="ARBA" id="ARBA00004682"/>
    </source>
</evidence>
<dbReference type="GO" id="GO:0033512">
    <property type="term" value="P:L-lysine catabolic process to acetyl-CoA via saccharopine"/>
    <property type="evidence" value="ECO:0007669"/>
    <property type="project" value="UniProtKB-UniPathway"/>
</dbReference>
<dbReference type="UniPathway" id="UPA00868">
    <property type="reaction ID" value="UER00835"/>
</dbReference>
<comment type="pathway">
    <text evidence="2">Amino-acid degradation; L-lysine degradation via saccharopine pathway; glutaryl-CoA from L-lysine: step 2/6.</text>
</comment>
<evidence type="ECO:0000256" key="3">
    <source>
        <dbReference type="ARBA" id="ARBA00022857"/>
    </source>
</evidence>
<evidence type="ECO:0000259" key="9">
    <source>
        <dbReference type="SMART" id="SM01002"/>
    </source>
</evidence>
<keyword evidence="5" id="KW-0457">Lysine biosynthesis</keyword>
<feature type="region of interest" description="Disordered" evidence="8">
    <location>
        <begin position="1"/>
        <end position="23"/>
    </location>
</feature>
<comment type="pathway">
    <text evidence="1">Amino-acid degradation; L-lysine degradation via saccharopine pathway; glutaryl-CoA from L-lysine: step 1/6.</text>
</comment>
<dbReference type="STRING" id="1109443.G4TAE0"/>
<feature type="domain" description="Alanine dehydrogenase/pyridine nucleotide transhydrogenase N-terminal" evidence="10">
    <location>
        <begin position="36"/>
        <end position="174"/>
    </location>
</feature>
<dbReference type="InterPro" id="IPR007886">
    <property type="entry name" value="AlaDH/PNT_N"/>
</dbReference>
<keyword evidence="5" id="KW-0028">Amino-acid biosynthesis</keyword>
<gene>
    <name evidence="11" type="ORF">PIIN_02131</name>
</gene>
<dbReference type="OMA" id="TPHVHDI"/>
<keyword evidence="3" id="KW-0521">NADP</keyword>
<proteinExistence type="inferred from homology"/>
<protein>
    <submittedName>
        <fullName evidence="11">Probable saccharopine reductase</fullName>
    </submittedName>
</protein>
<dbReference type="Gene3D" id="1.10.1870.10">
    <property type="entry name" value="Domain 3, Saccharopine reductase"/>
    <property type="match status" value="1"/>
</dbReference>
<dbReference type="Pfam" id="PF16653">
    <property type="entry name" value="Sacchrp_dh_C"/>
    <property type="match status" value="1"/>
</dbReference>
<dbReference type="CDD" id="cd12189">
    <property type="entry name" value="LKR_SDH_like"/>
    <property type="match status" value="1"/>
</dbReference>
<accession>G4TAE0</accession>
<dbReference type="SUPFAM" id="SSF51735">
    <property type="entry name" value="NAD(P)-binding Rossmann-fold domains"/>
    <property type="match status" value="1"/>
</dbReference>
<dbReference type="EMBL" id="CAFZ01000029">
    <property type="protein sequence ID" value="CCA68266.1"/>
    <property type="molecule type" value="Genomic_DNA"/>
</dbReference>
<dbReference type="InterPro" id="IPR051168">
    <property type="entry name" value="AASS"/>
</dbReference>
<sequence>MRLIYSSSLSRHSRHASRRHLRRYATSKPSNPLILGIRREDPSRIWERRAPLTPQAVKSLITEDGIDVVVQPCARRIFPMEEYIQAGARPSEGLDAANILVGIKETPLDELLTNEIDGKPRTHIMFSHTAKGQHYNMPLLAKFTQSSARLIDYELLTDSQGKRVVAFGWYAGAAGVPEALNALGLDYLSMGVSSPFLLLPRPYHHSSLEELRNSMRRIGSIISERGMPEATGPCIIALTGNGNVSQGALSLLQELPIKQIEARDLAKVATSPNTPRNFVYLIHVKPEDYLVDIRGDPYNRSTYYSRPELYVSLFYQRIAPYISLLINGTGWKPGFPRLLNNQQLAAAQRHAKRGGKLRFRSIADISCDIEGGLEFVSRAATISEPFFSARPSNHPDDLSGIQVMSVDILPSELPLDSSRHFSNKFLPYLQSLIKAEKGRPLEQKDLSNLDVLRRGTIVQDGKLLEPHNWLTERMMPIPIPTSTHTATSSTSNDSTRAKKRVLLLGSGMVAKPAVDHIAARPDVEIIVASNNIREARQLAAPHQNAKALLLDVSDQIKLGSLVQQSDIVISLLPMPLHATIAEHCVTHQTHMVTASYISPDMRKLDERAKESGVLLLNEIGLDPGIDHCSAVELCEDIRKMGRKPVSFLSVCGGLPVPEDSNVPLGYKFSWSPRGVLTAALNGAKFRLNSRNHEIKPGHLLKAVIKDIPLRTGLALECLPNRDSFSYSGTYGLEDPDKLESMFRGTLRYKGFSWLMDGFATSGVLDLTDPMNLNERGGWYSFLAQTLSRVTGIRVKNDKSEISSALKSLMTEHQAEALLEAAEWLSIVPPSSPASLDLPLVQSHPTLPLDLFARLLAHKLRYLPGEQDSVILSHEVISRPAMLQTDSRHDDDLVHTSTLILRQPDAERTAMAVTVSVPLAIAALRVLDGHVQTRGVVGPTADAAIYRSILQDMESSGITMKKETHPRSKGGSLTSRLMVP</sequence>
<dbReference type="SMART" id="SM01002">
    <property type="entry name" value="AlaDh_PNT_C"/>
    <property type="match status" value="1"/>
</dbReference>
<keyword evidence="4" id="KW-0560">Oxidoreductase</keyword>
<dbReference type="Gene3D" id="3.40.50.720">
    <property type="entry name" value="NAD(P)-binding Rossmann-like Domain"/>
    <property type="match status" value="2"/>
</dbReference>
<evidence type="ECO:0000256" key="6">
    <source>
        <dbReference type="ARBA" id="ARBA00023268"/>
    </source>
</evidence>
<dbReference type="InterPro" id="IPR032095">
    <property type="entry name" value="Sacchrp_dh-like_C"/>
</dbReference>
<dbReference type="Pfam" id="PF05222">
    <property type="entry name" value="AlaDh_PNT_N"/>
    <property type="match status" value="1"/>
</dbReference>
<dbReference type="FunFam" id="3.40.50.720:FF:000072">
    <property type="entry name" value="Saccharopine dehydrogenase [NADP(+), L-glutamate-forming]"/>
    <property type="match status" value="1"/>
</dbReference>
<evidence type="ECO:0000313" key="11">
    <source>
        <dbReference type="EMBL" id="CCA68266.1"/>
    </source>
</evidence>
<feature type="compositionally biased region" description="Polar residues" evidence="8">
    <location>
        <begin position="970"/>
        <end position="979"/>
    </location>
</feature>
<evidence type="ECO:0000313" key="12">
    <source>
        <dbReference type="Proteomes" id="UP000007148"/>
    </source>
</evidence>
<dbReference type="Pfam" id="PF03435">
    <property type="entry name" value="Sacchrp_dh_NADP"/>
    <property type="match status" value="1"/>
</dbReference>
<name>G4TAE0_SERID</name>
<feature type="region of interest" description="Disordered" evidence="8">
    <location>
        <begin position="959"/>
        <end position="979"/>
    </location>
</feature>
<dbReference type="PANTHER" id="PTHR11133">
    <property type="entry name" value="SACCHAROPINE DEHYDROGENASE"/>
    <property type="match status" value="1"/>
</dbReference>
<dbReference type="Gene3D" id="3.30.360.10">
    <property type="entry name" value="Dihydrodipicolinate Reductase, domain 2"/>
    <property type="match status" value="1"/>
</dbReference>
<reference evidence="11 12" key="1">
    <citation type="journal article" date="2011" name="PLoS Pathog.">
        <title>Endophytic Life Strategies Decoded by Genome and Transcriptome Analyses of the Mutualistic Root Symbiont Piriformospora indica.</title>
        <authorList>
            <person name="Zuccaro A."/>
            <person name="Lahrmann U."/>
            <person name="Guldener U."/>
            <person name="Langen G."/>
            <person name="Pfiffi S."/>
            <person name="Biedenkopf D."/>
            <person name="Wong P."/>
            <person name="Samans B."/>
            <person name="Grimm C."/>
            <person name="Basiewicz M."/>
            <person name="Murat C."/>
            <person name="Martin F."/>
            <person name="Kogel K.H."/>
        </authorList>
    </citation>
    <scope>NUCLEOTIDE SEQUENCE [LARGE SCALE GENOMIC DNA]</scope>
    <source>
        <strain evidence="11 12">DSM 11827</strain>
    </source>
</reference>